<gene>
    <name evidence="2" type="ORF">X777_12908</name>
</gene>
<keyword evidence="3" id="KW-1185">Reference proteome</keyword>
<feature type="domain" description="DUF5641" evidence="1">
    <location>
        <begin position="83"/>
        <end position="176"/>
    </location>
</feature>
<dbReference type="PANTHER" id="PTHR47331">
    <property type="entry name" value="PHD-TYPE DOMAIN-CONTAINING PROTEIN"/>
    <property type="match status" value="1"/>
</dbReference>
<feature type="non-terminal residue" evidence="2">
    <location>
        <position position="1"/>
    </location>
</feature>
<sequence>WESGVKSVKHHLRRVLSSHTLTFEELTTVLCNIESCLNSRPLAALTDTLDDYECLTPGHFLVGSALTSHPEPSLLDLNENRLSRWQIVRQLSERFWKLWQTDYLNTLQQRAKWREPTSSVKVAQLVLIRNDPLPPCKWELGRVSQCHAGDDGFVRVVTIRTTTSEYRRPIRKLCVLPVNIEPTRQ</sequence>
<dbReference type="PANTHER" id="PTHR47331:SF1">
    <property type="entry name" value="GAG-LIKE PROTEIN"/>
    <property type="match status" value="1"/>
</dbReference>
<dbReference type="AlphaFoldDB" id="A0A026W1L0"/>
<dbReference type="InterPro" id="IPR040676">
    <property type="entry name" value="DUF5641"/>
</dbReference>
<dbReference type="STRING" id="2015173.A0A026W1L0"/>
<evidence type="ECO:0000259" key="1">
    <source>
        <dbReference type="Pfam" id="PF18701"/>
    </source>
</evidence>
<dbReference type="OrthoDB" id="6615390at2759"/>
<evidence type="ECO:0000313" key="3">
    <source>
        <dbReference type="Proteomes" id="UP000053097"/>
    </source>
</evidence>
<protein>
    <recommendedName>
        <fullName evidence="1">DUF5641 domain-containing protein</fullName>
    </recommendedName>
</protein>
<evidence type="ECO:0000313" key="2">
    <source>
        <dbReference type="EMBL" id="EZA48944.1"/>
    </source>
</evidence>
<dbReference type="Pfam" id="PF18701">
    <property type="entry name" value="DUF5641"/>
    <property type="match status" value="1"/>
</dbReference>
<dbReference type="Proteomes" id="UP000053097">
    <property type="component" value="Unassembled WGS sequence"/>
</dbReference>
<dbReference type="OMA" id="SHEMLCT"/>
<reference evidence="2 3" key="1">
    <citation type="journal article" date="2014" name="Curr. Biol.">
        <title>The genome of the clonal raider ant Cerapachys biroi.</title>
        <authorList>
            <person name="Oxley P.R."/>
            <person name="Ji L."/>
            <person name="Fetter-Pruneda I."/>
            <person name="McKenzie S.K."/>
            <person name="Li C."/>
            <person name="Hu H."/>
            <person name="Zhang G."/>
            <person name="Kronauer D.J."/>
        </authorList>
    </citation>
    <scope>NUCLEOTIDE SEQUENCE [LARGE SCALE GENOMIC DNA]</scope>
</reference>
<name>A0A026W1L0_OOCBI</name>
<organism evidence="2 3">
    <name type="scientific">Ooceraea biroi</name>
    <name type="common">Clonal raider ant</name>
    <name type="synonym">Cerapachys biroi</name>
    <dbReference type="NCBI Taxonomy" id="2015173"/>
    <lineage>
        <taxon>Eukaryota</taxon>
        <taxon>Metazoa</taxon>
        <taxon>Ecdysozoa</taxon>
        <taxon>Arthropoda</taxon>
        <taxon>Hexapoda</taxon>
        <taxon>Insecta</taxon>
        <taxon>Pterygota</taxon>
        <taxon>Neoptera</taxon>
        <taxon>Endopterygota</taxon>
        <taxon>Hymenoptera</taxon>
        <taxon>Apocrita</taxon>
        <taxon>Aculeata</taxon>
        <taxon>Formicoidea</taxon>
        <taxon>Formicidae</taxon>
        <taxon>Dorylinae</taxon>
        <taxon>Ooceraea</taxon>
    </lineage>
</organism>
<proteinExistence type="predicted"/>
<accession>A0A026W1L0</accession>
<dbReference type="EMBL" id="KK107560">
    <property type="protein sequence ID" value="EZA48944.1"/>
    <property type="molecule type" value="Genomic_DNA"/>
</dbReference>